<dbReference type="InterPro" id="IPR018163">
    <property type="entry name" value="Thr/Ala-tRNA-synth_IIc_edit"/>
</dbReference>
<dbReference type="Gene3D" id="2.40.30.130">
    <property type="match status" value="1"/>
</dbReference>
<dbReference type="SUPFAM" id="SSF101353">
    <property type="entry name" value="Putative anticodon-binding domain of alanyl-tRNA synthetase (AlaRS)"/>
    <property type="match status" value="1"/>
</dbReference>
<evidence type="ECO:0000256" key="6">
    <source>
        <dbReference type="ARBA" id="ARBA00022884"/>
    </source>
</evidence>
<feature type="non-terminal residue" evidence="10">
    <location>
        <position position="1"/>
    </location>
</feature>
<evidence type="ECO:0000256" key="2">
    <source>
        <dbReference type="ARBA" id="ARBA00022555"/>
    </source>
</evidence>
<evidence type="ECO:0000256" key="1">
    <source>
        <dbReference type="ARBA" id="ARBA00008226"/>
    </source>
</evidence>
<comment type="similarity">
    <text evidence="1">Belongs to the class-II aminoacyl-tRNA synthetase family.</text>
</comment>
<organism evidence="10">
    <name type="scientific">mine drainage metagenome</name>
    <dbReference type="NCBI Taxonomy" id="410659"/>
    <lineage>
        <taxon>unclassified sequences</taxon>
        <taxon>metagenomes</taxon>
        <taxon>ecological metagenomes</taxon>
    </lineage>
</organism>
<dbReference type="GO" id="GO:0000049">
    <property type="term" value="F:tRNA binding"/>
    <property type="evidence" value="ECO:0007669"/>
    <property type="project" value="UniProtKB-KW"/>
</dbReference>
<dbReference type="Pfam" id="PF01411">
    <property type="entry name" value="tRNA-synt_2c"/>
    <property type="match status" value="1"/>
</dbReference>
<keyword evidence="4" id="KW-0547">Nucleotide-binding</keyword>
<sequence length="308" mass="34972">QRKNFSQILPEVPWEFIVYAVNEEVAKYEVALSNGESIISRYLEKSKTISEKDVAYLYDSHGLDPETIERIAESKSGHAVIPKDFHKFILSLHAEKTTRKKQVKIDEFTTRMLYYDDTGLMDFTGLVLYSNGGLLVLNQTAFYPEGGGQPCDLGYLEYGSRRIEVTYVERRGHTVIHHVSEDLPEKARVRGHVDAGRRRSLMVHHSATHLLLATTRSILGDHVWQAGAQKGVDESRIDITHFKKLTDLEIAGIEQKCLSLITEGRKIIVRNIDWYRALDQFGFRLFQGGVPLDSKLRVVEIQGVDAEG</sequence>
<name>T0Y8E2_9ZZZZ</name>
<reference evidence="10" key="1">
    <citation type="submission" date="2013-08" db="EMBL/GenBank/DDBJ databases">
        <authorList>
            <person name="Mendez C."/>
            <person name="Richter M."/>
            <person name="Ferrer M."/>
            <person name="Sanchez J."/>
        </authorList>
    </citation>
    <scope>NUCLEOTIDE SEQUENCE</scope>
</reference>
<keyword evidence="5" id="KW-0067">ATP-binding</keyword>
<evidence type="ECO:0000256" key="7">
    <source>
        <dbReference type="ARBA" id="ARBA00022917"/>
    </source>
</evidence>
<evidence type="ECO:0000313" key="10">
    <source>
        <dbReference type="EMBL" id="EQD29418.1"/>
    </source>
</evidence>
<dbReference type="GO" id="GO:0005737">
    <property type="term" value="C:cytoplasm"/>
    <property type="evidence" value="ECO:0007669"/>
    <property type="project" value="InterPro"/>
</dbReference>
<gene>
    <name evidence="10" type="ORF">B2A_14481</name>
</gene>
<dbReference type="InterPro" id="IPR018165">
    <property type="entry name" value="Ala-tRNA-synth_IIc_core"/>
</dbReference>
<dbReference type="PANTHER" id="PTHR11777:SF9">
    <property type="entry name" value="ALANINE--TRNA LIGASE, CYTOPLASMIC"/>
    <property type="match status" value="1"/>
</dbReference>
<dbReference type="EMBL" id="AUZZ01010519">
    <property type="protein sequence ID" value="EQD29418.1"/>
    <property type="molecule type" value="Genomic_DNA"/>
</dbReference>
<dbReference type="InterPro" id="IPR050058">
    <property type="entry name" value="Ala-tRNA_ligase"/>
</dbReference>
<evidence type="ECO:0000256" key="5">
    <source>
        <dbReference type="ARBA" id="ARBA00022840"/>
    </source>
</evidence>
<dbReference type="GO" id="GO:0006419">
    <property type="term" value="P:alanyl-tRNA aminoacylation"/>
    <property type="evidence" value="ECO:0007669"/>
    <property type="project" value="InterPro"/>
</dbReference>
<evidence type="ECO:0000256" key="3">
    <source>
        <dbReference type="ARBA" id="ARBA00022598"/>
    </source>
</evidence>
<dbReference type="GO" id="GO:0004813">
    <property type="term" value="F:alanine-tRNA ligase activity"/>
    <property type="evidence" value="ECO:0007669"/>
    <property type="project" value="UniProtKB-EC"/>
</dbReference>
<keyword evidence="2" id="KW-0820">tRNA-binding</keyword>
<dbReference type="PROSITE" id="PS50860">
    <property type="entry name" value="AA_TRNA_LIGASE_II_ALA"/>
    <property type="match status" value="1"/>
</dbReference>
<keyword evidence="7" id="KW-0648">Protein biosynthesis</keyword>
<evidence type="ECO:0000256" key="8">
    <source>
        <dbReference type="ARBA" id="ARBA00023146"/>
    </source>
</evidence>
<keyword evidence="3 10" id="KW-0436">Ligase</keyword>
<reference evidence="10" key="2">
    <citation type="journal article" date="2014" name="ISME J.">
        <title>Microbial stratification in low pH oxic and suboxic macroscopic growths along an acid mine drainage.</title>
        <authorList>
            <person name="Mendez-Garcia C."/>
            <person name="Mesa V."/>
            <person name="Sprenger R.R."/>
            <person name="Richter M."/>
            <person name="Diez M.S."/>
            <person name="Solano J."/>
            <person name="Bargiela R."/>
            <person name="Golyshina O.V."/>
            <person name="Manteca A."/>
            <person name="Ramos J.L."/>
            <person name="Gallego J.R."/>
            <person name="Llorente I."/>
            <person name="Martins Dos Santos V.A."/>
            <person name="Jensen O.N."/>
            <person name="Pelaez A.I."/>
            <person name="Sanchez J."/>
            <person name="Ferrer M."/>
        </authorList>
    </citation>
    <scope>NUCLEOTIDE SEQUENCE</scope>
</reference>
<dbReference type="GO" id="GO:0005524">
    <property type="term" value="F:ATP binding"/>
    <property type="evidence" value="ECO:0007669"/>
    <property type="project" value="UniProtKB-KW"/>
</dbReference>
<feature type="domain" description="Alanyl-transfer RNA synthetases family profile" evidence="9">
    <location>
        <begin position="15"/>
        <end position="308"/>
    </location>
</feature>
<comment type="caution">
    <text evidence="10">The sequence shown here is derived from an EMBL/GenBank/DDBJ whole genome shotgun (WGS) entry which is preliminary data.</text>
</comment>
<dbReference type="InterPro" id="IPR009000">
    <property type="entry name" value="Transl_B-barrel_sf"/>
</dbReference>
<dbReference type="SUPFAM" id="SSF55186">
    <property type="entry name" value="ThrRS/AlaRS common domain"/>
    <property type="match status" value="1"/>
</dbReference>
<dbReference type="GO" id="GO:0002161">
    <property type="term" value="F:aminoacyl-tRNA deacylase activity"/>
    <property type="evidence" value="ECO:0007669"/>
    <property type="project" value="TreeGrafter"/>
</dbReference>
<keyword evidence="6" id="KW-0694">RNA-binding</keyword>
<dbReference type="PANTHER" id="PTHR11777">
    <property type="entry name" value="ALANYL-TRNA SYNTHETASE"/>
    <property type="match status" value="1"/>
</dbReference>
<evidence type="ECO:0000256" key="4">
    <source>
        <dbReference type="ARBA" id="ARBA00022741"/>
    </source>
</evidence>
<dbReference type="EC" id="6.1.1.7" evidence="10"/>
<protein>
    <submittedName>
        <fullName evidence="10">Alanyl-tRNA synthetase</fullName>
        <ecNumber evidence="10">6.1.1.7</ecNumber>
    </submittedName>
</protein>
<dbReference type="SUPFAM" id="SSF50447">
    <property type="entry name" value="Translation proteins"/>
    <property type="match status" value="1"/>
</dbReference>
<feature type="non-terminal residue" evidence="10">
    <location>
        <position position="308"/>
    </location>
</feature>
<accession>T0Y8E2</accession>
<keyword evidence="8 10" id="KW-0030">Aminoacyl-tRNA synthetase</keyword>
<proteinExistence type="inferred from homology"/>
<dbReference type="InterPro" id="IPR018162">
    <property type="entry name" value="Ala-tRNA-ligase_IIc_anticod-bd"/>
</dbReference>
<dbReference type="AlphaFoldDB" id="T0Y8E2"/>
<dbReference type="InterPro" id="IPR018164">
    <property type="entry name" value="Ala-tRNA-synth_IIc_N"/>
</dbReference>
<evidence type="ECO:0000259" key="9">
    <source>
        <dbReference type="PROSITE" id="PS50860"/>
    </source>
</evidence>
<dbReference type="Gene3D" id="3.30.980.10">
    <property type="entry name" value="Threonyl-trna Synthetase, Chain A, domain 2"/>
    <property type="match status" value="1"/>
</dbReference>